<name>L9XMM4_9EURY</name>
<dbReference type="InterPro" id="IPR008948">
    <property type="entry name" value="L-Aspartase-like"/>
</dbReference>
<keyword evidence="3" id="KW-1185">Reference proteome</keyword>
<dbReference type="InterPro" id="IPR024083">
    <property type="entry name" value="Fumarase/histidase_N"/>
</dbReference>
<reference evidence="2 3" key="1">
    <citation type="journal article" date="2014" name="PLoS Genet.">
        <title>Phylogenetically driven sequencing of extremely halophilic archaea reveals strategies for static and dynamic osmo-response.</title>
        <authorList>
            <person name="Becker E.A."/>
            <person name="Seitzer P.M."/>
            <person name="Tritt A."/>
            <person name="Larsen D."/>
            <person name="Krusor M."/>
            <person name="Yao A.I."/>
            <person name="Wu D."/>
            <person name="Madern D."/>
            <person name="Eisen J.A."/>
            <person name="Darling A.E."/>
            <person name="Facciotti M.T."/>
        </authorList>
    </citation>
    <scope>NUCLEOTIDE SEQUENCE [LARGE SCALE GENOMIC DNA]</scope>
    <source>
        <strain evidence="2 3">JCM 10478</strain>
    </source>
</reference>
<feature type="region of interest" description="Disordered" evidence="1">
    <location>
        <begin position="361"/>
        <end position="380"/>
    </location>
</feature>
<accession>L9XMM4</accession>
<dbReference type="PATRIC" id="fig|1227496.3.peg.4159"/>
<dbReference type="Gene3D" id="1.20.200.10">
    <property type="entry name" value="Fumarase/aspartase (Central domain)"/>
    <property type="match status" value="1"/>
</dbReference>
<dbReference type="Pfam" id="PF00221">
    <property type="entry name" value="Lyase_aromatic"/>
    <property type="match status" value="1"/>
</dbReference>
<proteinExistence type="predicted"/>
<sequence length="380" mass="41902">MYYEGELQDTKEVMEDTGIDPIDLEPKEGLALVNGTAYMTGIAALTAADARRLALCADVCTALATEVLNGISSPFHPFLHDVAKPHDGQIRSARNIRWLLKESDLAQPYDQVVEQAGTIEDEEFRELSVSIQDKYSLRCAPHFIGTLWDALEWAEQWLETEINSSNDNPLFDVESEQVFSGGNFAGGHMALAMDSLRTAVASIGDLLDRQLELIVDEKFNHGLTPNLIPDLPEGHSDKGLNHGFKGMQLACSSITAEALNMCMPSTAFSRSTESHNQDKVSMGATAARHTRDVVELVEKVSSIHLLALCQAADLRGAKQLGNTTAIYETIREEVPPLEGDREMDKDIQSVQTLLRNNQLLEDLESKSHDNSLTERGRHSD</sequence>
<dbReference type="SUPFAM" id="SSF48557">
    <property type="entry name" value="L-aspartase-like"/>
    <property type="match status" value="1"/>
</dbReference>
<dbReference type="AlphaFoldDB" id="L9XMM4"/>
<dbReference type="CDD" id="cd00332">
    <property type="entry name" value="PAL-HAL"/>
    <property type="match status" value="1"/>
</dbReference>
<feature type="compositionally biased region" description="Basic and acidic residues" evidence="1">
    <location>
        <begin position="363"/>
        <end position="380"/>
    </location>
</feature>
<dbReference type="STRING" id="1227496.C489_20776"/>
<dbReference type="EMBL" id="AOID01000064">
    <property type="protein sequence ID" value="ELY62985.1"/>
    <property type="molecule type" value="Genomic_DNA"/>
</dbReference>
<organism evidence="2 3">
    <name type="scientific">Natrinema versiforme JCM 10478</name>
    <dbReference type="NCBI Taxonomy" id="1227496"/>
    <lineage>
        <taxon>Archaea</taxon>
        <taxon>Methanobacteriati</taxon>
        <taxon>Methanobacteriota</taxon>
        <taxon>Stenosarchaea group</taxon>
        <taxon>Halobacteria</taxon>
        <taxon>Halobacteriales</taxon>
        <taxon>Natrialbaceae</taxon>
        <taxon>Natrinema</taxon>
    </lineage>
</organism>
<comment type="caution">
    <text evidence="2">The sequence shown here is derived from an EMBL/GenBank/DDBJ whole genome shotgun (WGS) entry which is preliminary data.</text>
</comment>
<dbReference type="Proteomes" id="UP000011632">
    <property type="component" value="Unassembled WGS sequence"/>
</dbReference>
<keyword evidence="2" id="KW-0456">Lyase</keyword>
<dbReference type="GO" id="GO:0016829">
    <property type="term" value="F:lyase activity"/>
    <property type="evidence" value="ECO:0007669"/>
    <property type="project" value="UniProtKB-KW"/>
</dbReference>
<gene>
    <name evidence="2" type="ORF">C489_20776</name>
</gene>
<evidence type="ECO:0000313" key="2">
    <source>
        <dbReference type="EMBL" id="ELY62985.1"/>
    </source>
</evidence>
<dbReference type="InterPro" id="IPR001106">
    <property type="entry name" value="Aromatic_Lyase"/>
</dbReference>
<dbReference type="PANTHER" id="PTHR10362">
    <property type="entry name" value="HISTIDINE AMMONIA-LYASE"/>
    <property type="match status" value="1"/>
</dbReference>
<protein>
    <submittedName>
        <fullName evidence="2">Histidine ammonia-lyase</fullName>
    </submittedName>
</protein>
<evidence type="ECO:0000256" key="1">
    <source>
        <dbReference type="SAM" id="MobiDB-lite"/>
    </source>
</evidence>
<dbReference type="Gene3D" id="1.10.275.10">
    <property type="entry name" value="Fumarase/aspartase (N-terminal domain)"/>
    <property type="match status" value="1"/>
</dbReference>
<evidence type="ECO:0000313" key="3">
    <source>
        <dbReference type="Proteomes" id="UP000011632"/>
    </source>
</evidence>